<reference evidence="3 4" key="1">
    <citation type="submission" date="2019-03" db="EMBL/GenBank/DDBJ databases">
        <title>Genomic Encyclopedia of Type Strains, Phase IV (KMG-IV): sequencing the most valuable type-strain genomes for metagenomic binning, comparative biology and taxonomic classification.</title>
        <authorList>
            <person name="Goeker M."/>
        </authorList>
    </citation>
    <scope>NUCLEOTIDE SEQUENCE [LARGE SCALE GENOMIC DNA]</scope>
    <source>
        <strain evidence="3 4">DSM 28559</strain>
    </source>
</reference>
<feature type="compositionally biased region" description="Polar residues" evidence="1">
    <location>
        <begin position="201"/>
        <end position="212"/>
    </location>
</feature>
<dbReference type="EMBL" id="SLXA01000001">
    <property type="protein sequence ID" value="TCO86368.1"/>
    <property type="molecule type" value="Genomic_DNA"/>
</dbReference>
<sequence>MGFLDDAGVERLWQKMKAYVASKTGSNLTFDKVYPVGSIYMSVNNVNPGTLFGGTWIAWGGGRVPIGVDTSDTDFQTAEKIGGAKTVNLAHSHTVNSHSHTTSGHTLTVNEIPSHRHSVDITSGNGGAHSHVLVVKALLSSITHHHGEGAYPSAASSTAGSYVDAQTVAGAVNTAPNHTHSVSGNTGNLGGGNSHSHGDTGKSSPATDSKLSASQSIMQPYITCYMWKRTA</sequence>
<protein>
    <recommendedName>
        <fullName evidence="2">Baseplate structural protein Gp10 C-terminal domain-containing protein</fullName>
    </recommendedName>
</protein>
<proteinExistence type="predicted"/>
<feature type="domain" description="Baseplate structural protein Gp10 C-terminal" evidence="2">
    <location>
        <begin position="30"/>
        <end position="230"/>
    </location>
</feature>
<keyword evidence="4" id="KW-1185">Reference proteome</keyword>
<accession>A0A4V2SE22</accession>
<dbReference type="InterPro" id="IPR053827">
    <property type="entry name" value="Gp10_C"/>
</dbReference>
<organism evidence="3 4">
    <name type="scientific">Frisingicoccus caecimuris</name>
    <dbReference type="NCBI Taxonomy" id="1796636"/>
    <lineage>
        <taxon>Bacteria</taxon>
        <taxon>Bacillati</taxon>
        <taxon>Bacillota</taxon>
        <taxon>Clostridia</taxon>
        <taxon>Lachnospirales</taxon>
        <taxon>Lachnospiraceae</taxon>
        <taxon>Frisingicoccus</taxon>
    </lineage>
</organism>
<dbReference type="AlphaFoldDB" id="A0A4V2SE22"/>
<name>A0A4V2SE22_9FIRM</name>
<dbReference type="OrthoDB" id="2065107at2"/>
<evidence type="ECO:0000259" key="2">
    <source>
        <dbReference type="Pfam" id="PF21939"/>
    </source>
</evidence>
<evidence type="ECO:0000313" key="4">
    <source>
        <dbReference type="Proteomes" id="UP000295711"/>
    </source>
</evidence>
<dbReference type="Pfam" id="PF21939">
    <property type="entry name" value="Gp10_C"/>
    <property type="match status" value="1"/>
</dbReference>
<feature type="region of interest" description="Disordered" evidence="1">
    <location>
        <begin position="175"/>
        <end position="212"/>
    </location>
</feature>
<dbReference type="RefSeq" id="WP_132087383.1">
    <property type="nucleotide sequence ID" value="NZ_JANKAQ010000005.1"/>
</dbReference>
<comment type="caution">
    <text evidence="3">The sequence shown here is derived from an EMBL/GenBank/DDBJ whole genome shotgun (WGS) entry which is preliminary data.</text>
</comment>
<evidence type="ECO:0000313" key="3">
    <source>
        <dbReference type="EMBL" id="TCO86368.1"/>
    </source>
</evidence>
<evidence type="ECO:0000256" key="1">
    <source>
        <dbReference type="SAM" id="MobiDB-lite"/>
    </source>
</evidence>
<dbReference type="Proteomes" id="UP000295711">
    <property type="component" value="Unassembled WGS sequence"/>
</dbReference>
<gene>
    <name evidence="3" type="ORF">EV212_101153</name>
</gene>